<organism evidence="3">
    <name type="scientific">Mesorhizobium sp. WSM2240</name>
    <dbReference type="NCBI Taxonomy" id="3228851"/>
    <lineage>
        <taxon>Bacteria</taxon>
        <taxon>Pseudomonadati</taxon>
        <taxon>Pseudomonadota</taxon>
        <taxon>Alphaproteobacteria</taxon>
        <taxon>Hyphomicrobiales</taxon>
        <taxon>Phyllobacteriaceae</taxon>
        <taxon>Mesorhizobium</taxon>
    </lineage>
</organism>
<reference evidence="3" key="1">
    <citation type="submission" date="2024-06" db="EMBL/GenBank/DDBJ databases">
        <title>Mesorhizobium karijinii sp. nov., a symbiont of the iconic Swainsona formosa from arid Australia.</title>
        <authorList>
            <person name="Hill Y.J."/>
            <person name="Watkin E.L.J."/>
            <person name="O'Hara G.W."/>
            <person name="Terpolilli J."/>
            <person name="Tye M.L."/>
            <person name="Kohlmeier M.G."/>
        </authorList>
    </citation>
    <scope>NUCLEOTIDE SEQUENCE</scope>
    <source>
        <strain evidence="3">WSM2240</strain>
        <plasmid evidence="3">pMk2240A</plasmid>
    </source>
</reference>
<gene>
    <name evidence="3" type="ORF">ABVK50_29680</name>
</gene>
<dbReference type="InterPro" id="IPR029046">
    <property type="entry name" value="LolA/LolB/LppX"/>
</dbReference>
<dbReference type="PIRSF" id="PIRSF012443">
    <property type="entry name" value="UCP012443"/>
    <property type="match status" value="1"/>
</dbReference>
<dbReference type="SUPFAM" id="SSF89392">
    <property type="entry name" value="Prokaryotic lipoproteins and lipoprotein localization factors"/>
    <property type="match status" value="1"/>
</dbReference>
<accession>A0AAU8D0R6</accession>
<sequence>MRCHVGKAGVLIALFLASLSVQRAFAQAEIEPDAAKVLGAMSEYLGSLERFSVDYAVETEVVSYDGQKLQFASSGEIKVQRPDKLHASRKGAIADLELILDGSALTLYGKKANAFFQLPAATIDQAVDALRNDVGFDAPGADLLSEKPLQHAETDTTSGTHVGMAFIDGVQVHHLAFRGKEVDWQLWVTDGEKPLPLKYVITSKWVAASPEYSIEFRNWNTAPSIDDSSFLFKPSTDAKRLEMLSVDEIGEIDLAKE</sequence>
<name>A0AAU8D0R6_9HYPH</name>
<protein>
    <submittedName>
        <fullName evidence="3">DUF2092 domain-containing protein</fullName>
    </submittedName>
</protein>
<dbReference type="EMBL" id="CP159256">
    <property type="protein sequence ID" value="XCG52335.1"/>
    <property type="molecule type" value="Genomic_DNA"/>
</dbReference>
<keyword evidence="3" id="KW-0614">Plasmid</keyword>
<dbReference type="InterPro" id="IPR019207">
    <property type="entry name" value="DUF2092"/>
</dbReference>
<evidence type="ECO:0000256" key="1">
    <source>
        <dbReference type="ARBA" id="ARBA00022729"/>
    </source>
</evidence>
<dbReference type="AlphaFoldDB" id="A0AAU8D0R6"/>
<proteinExistence type="predicted"/>
<dbReference type="Pfam" id="PF09865">
    <property type="entry name" value="DUF2092"/>
    <property type="match status" value="1"/>
</dbReference>
<keyword evidence="1 2" id="KW-0732">Signal</keyword>
<dbReference type="Gene3D" id="2.50.20.10">
    <property type="entry name" value="Lipoprotein localisation LolA/LolB/LppX"/>
    <property type="match status" value="1"/>
</dbReference>
<feature type="signal peptide" evidence="2">
    <location>
        <begin position="1"/>
        <end position="26"/>
    </location>
</feature>
<evidence type="ECO:0000256" key="2">
    <source>
        <dbReference type="SAM" id="SignalP"/>
    </source>
</evidence>
<evidence type="ECO:0000313" key="3">
    <source>
        <dbReference type="EMBL" id="XCG52335.1"/>
    </source>
</evidence>
<geneLocation type="plasmid" evidence="3">
    <name>pMk2240A</name>
</geneLocation>
<feature type="chain" id="PRO_5043851657" evidence="2">
    <location>
        <begin position="27"/>
        <end position="257"/>
    </location>
</feature>
<dbReference type="RefSeq" id="WP_353646542.1">
    <property type="nucleotide sequence ID" value="NZ_CP159256.1"/>
</dbReference>